<protein>
    <submittedName>
        <fullName evidence="2">Uncharacterized protein</fullName>
    </submittedName>
</protein>
<dbReference type="EMBL" id="BFEA01000421">
    <property type="protein sequence ID" value="GBG82883.1"/>
    <property type="molecule type" value="Genomic_DNA"/>
</dbReference>
<feature type="compositionally biased region" description="Acidic residues" evidence="1">
    <location>
        <begin position="181"/>
        <end position="197"/>
    </location>
</feature>
<proteinExistence type="predicted"/>
<evidence type="ECO:0000313" key="3">
    <source>
        <dbReference type="Proteomes" id="UP000265515"/>
    </source>
</evidence>
<evidence type="ECO:0000313" key="2">
    <source>
        <dbReference type="EMBL" id="GBG82883.1"/>
    </source>
</evidence>
<dbReference type="Proteomes" id="UP000265515">
    <property type="component" value="Unassembled WGS sequence"/>
</dbReference>
<dbReference type="AlphaFoldDB" id="A0A388LKX0"/>
<comment type="caution">
    <text evidence="2">The sequence shown here is derived from an EMBL/GenBank/DDBJ whole genome shotgun (WGS) entry which is preliminary data.</text>
</comment>
<evidence type="ECO:0000256" key="1">
    <source>
        <dbReference type="SAM" id="MobiDB-lite"/>
    </source>
</evidence>
<accession>A0A388LKX0</accession>
<dbReference type="Gramene" id="GBG82883">
    <property type="protein sequence ID" value="GBG82883"/>
    <property type="gene ID" value="CBR_g36409"/>
</dbReference>
<organism evidence="2 3">
    <name type="scientific">Chara braunii</name>
    <name type="common">Braun's stonewort</name>
    <dbReference type="NCBI Taxonomy" id="69332"/>
    <lineage>
        <taxon>Eukaryota</taxon>
        <taxon>Viridiplantae</taxon>
        <taxon>Streptophyta</taxon>
        <taxon>Charophyceae</taxon>
        <taxon>Charales</taxon>
        <taxon>Characeae</taxon>
        <taxon>Chara</taxon>
    </lineage>
</organism>
<sequence length="197" mass="22047">MVIHITLDMDMKLPLWFVSADIEDRHENDDLVTYLEASIQQLVGAFTSAVSMAEGIDDGPMSYERLKSVVDAMRIMLAATMWLMRMSGDDHRANYDAWVFIQLTTKPTLIASMHRSFDARRHIVQVATVIRDKLPKPPMILVAPPLYIPDWASIGVKFSHDATLSSPMEAKKLDWLGTGPPEEEDDDKADDEGSEGG</sequence>
<gene>
    <name evidence="2" type="ORF">CBR_g36409</name>
</gene>
<feature type="region of interest" description="Disordered" evidence="1">
    <location>
        <begin position="170"/>
        <end position="197"/>
    </location>
</feature>
<name>A0A388LKX0_CHABU</name>
<keyword evidence="3" id="KW-1185">Reference proteome</keyword>
<reference evidence="2 3" key="1">
    <citation type="journal article" date="2018" name="Cell">
        <title>The Chara Genome: Secondary Complexity and Implications for Plant Terrestrialization.</title>
        <authorList>
            <person name="Nishiyama T."/>
            <person name="Sakayama H."/>
            <person name="Vries J.D."/>
            <person name="Buschmann H."/>
            <person name="Saint-Marcoux D."/>
            <person name="Ullrich K.K."/>
            <person name="Haas F.B."/>
            <person name="Vanderstraeten L."/>
            <person name="Becker D."/>
            <person name="Lang D."/>
            <person name="Vosolsobe S."/>
            <person name="Rombauts S."/>
            <person name="Wilhelmsson P.K.I."/>
            <person name="Janitza P."/>
            <person name="Kern R."/>
            <person name="Heyl A."/>
            <person name="Rumpler F."/>
            <person name="Villalobos L.I.A.C."/>
            <person name="Clay J.M."/>
            <person name="Skokan R."/>
            <person name="Toyoda A."/>
            <person name="Suzuki Y."/>
            <person name="Kagoshima H."/>
            <person name="Schijlen E."/>
            <person name="Tajeshwar N."/>
            <person name="Catarino B."/>
            <person name="Hetherington A.J."/>
            <person name="Saltykova A."/>
            <person name="Bonnot C."/>
            <person name="Breuninger H."/>
            <person name="Symeonidi A."/>
            <person name="Radhakrishnan G.V."/>
            <person name="Van Nieuwerburgh F."/>
            <person name="Deforce D."/>
            <person name="Chang C."/>
            <person name="Karol K.G."/>
            <person name="Hedrich R."/>
            <person name="Ulvskov P."/>
            <person name="Glockner G."/>
            <person name="Delwiche C.F."/>
            <person name="Petrasek J."/>
            <person name="Van de Peer Y."/>
            <person name="Friml J."/>
            <person name="Beilby M."/>
            <person name="Dolan L."/>
            <person name="Kohara Y."/>
            <person name="Sugano S."/>
            <person name="Fujiyama A."/>
            <person name="Delaux P.-M."/>
            <person name="Quint M."/>
            <person name="TheiBen G."/>
            <person name="Hagemann M."/>
            <person name="Harholt J."/>
            <person name="Dunand C."/>
            <person name="Zachgo S."/>
            <person name="Langdale J."/>
            <person name="Maumus F."/>
            <person name="Straeten D.V.D."/>
            <person name="Gould S.B."/>
            <person name="Rensing S.A."/>
        </authorList>
    </citation>
    <scope>NUCLEOTIDE SEQUENCE [LARGE SCALE GENOMIC DNA]</scope>
    <source>
        <strain evidence="2 3">S276</strain>
    </source>
</reference>